<gene>
    <name evidence="1" type="ORF">M011DRAFT_485674</name>
</gene>
<dbReference type="Proteomes" id="UP000799440">
    <property type="component" value="Unassembled WGS sequence"/>
</dbReference>
<keyword evidence="2" id="KW-1185">Reference proteome</keyword>
<organism evidence="1 2">
    <name type="scientific">Sporormia fimetaria CBS 119925</name>
    <dbReference type="NCBI Taxonomy" id="1340428"/>
    <lineage>
        <taxon>Eukaryota</taxon>
        <taxon>Fungi</taxon>
        <taxon>Dikarya</taxon>
        <taxon>Ascomycota</taxon>
        <taxon>Pezizomycotina</taxon>
        <taxon>Dothideomycetes</taxon>
        <taxon>Pleosporomycetidae</taxon>
        <taxon>Pleosporales</taxon>
        <taxon>Sporormiaceae</taxon>
        <taxon>Sporormia</taxon>
    </lineage>
</organism>
<name>A0A6A6VCS9_9PLEO</name>
<evidence type="ECO:0000313" key="1">
    <source>
        <dbReference type="EMBL" id="KAF2748388.1"/>
    </source>
</evidence>
<sequence>MPVATISARYLDQAALETYLGRVFGHGEATVKVFSADNLATNCLIDAVQWARGQFHCIIPRDLTEAEKAELKKTVDYEHYYP</sequence>
<accession>A0A6A6VCS9</accession>
<dbReference type="AlphaFoldDB" id="A0A6A6VCS9"/>
<reference evidence="1" key="1">
    <citation type="journal article" date="2020" name="Stud. Mycol.">
        <title>101 Dothideomycetes genomes: a test case for predicting lifestyles and emergence of pathogens.</title>
        <authorList>
            <person name="Haridas S."/>
            <person name="Albert R."/>
            <person name="Binder M."/>
            <person name="Bloem J."/>
            <person name="Labutti K."/>
            <person name="Salamov A."/>
            <person name="Andreopoulos B."/>
            <person name="Baker S."/>
            <person name="Barry K."/>
            <person name="Bills G."/>
            <person name="Bluhm B."/>
            <person name="Cannon C."/>
            <person name="Castanera R."/>
            <person name="Culley D."/>
            <person name="Daum C."/>
            <person name="Ezra D."/>
            <person name="Gonzalez J."/>
            <person name="Henrissat B."/>
            <person name="Kuo A."/>
            <person name="Liang C."/>
            <person name="Lipzen A."/>
            <person name="Lutzoni F."/>
            <person name="Magnuson J."/>
            <person name="Mondo S."/>
            <person name="Nolan M."/>
            <person name="Ohm R."/>
            <person name="Pangilinan J."/>
            <person name="Park H.-J."/>
            <person name="Ramirez L."/>
            <person name="Alfaro M."/>
            <person name="Sun H."/>
            <person name="Tritt A."/>
            <person name="Yoshinaga Y."/>
            <person name="Zwiers L.-H."/>
            <person name="Turgeon B."/>
            <person name="Goodwin S."/>
            <person name="Spatafora J."/>
            <person name="Crous P."/>
            <person name="Grigoriev I."/>
        </authorList>
    </citation>
    <scope>NUCLEOTIDE SEQUENCE</scope>
    <source>
        <strain evidence="1">CBS 119925</strain>
    </source>
</reference>
<proteinExistence type="predicted"/>
<dbReference type="OrthoDB" id="4620575at2759"/>
<dbReference type="EMBL" id="MU006569">
    <property type="protein sequence ID" value="KAF2748388.1"/>
    <property type="molecule type" value="Genomic_DNA"/>
</dbReference>
<evidence type="ECO:0000313" key="2">
    <source>
        <dbReference type="Proteomes" id="UP000799440"/>
    </source>
</evidence>
<protein>
    <submittedName>
        <fullName evidence="1">Uncharacterized protein</fullName>
    </submittedName>
</protein>